<dbReference type="Pfam" id="PF14412">
    <property type="entry name" value="AHH"/>
    <property type="match status" value="1"/>
</dbReference>
<sequence length="254" mass="29348">MPHPMKPIERTLAAFEVAAREYHQLRAKVARSQEERRALDKELRDRLADLKLRYNQLTVEADIAEQVANQEALQEYRAHNNKALDSDKAVSKAARATMKAEPHHPTEVLRKNMAAIGDVEPDRYCRCHHIVMGVGKKERDPVTNERRPTKNSLQARAKLHMLGIGINDPHNGVFLPASLAHVPHWRFPRALPHANIHTLAYEKMVVDYVGHLNDQQSLVQNLRRIRRHLEEGDRILFMREEKQLAYNEKMKLLA</sequence>
<dbReference type="OrthoDB" id="5889044at2"/>
<evidence type="ECO:0000313" key="3">
    <source>
        <dbReference type="Proteomes" id="UP000184170"/>
    </source>
</evidence>
<feature type="coiled-coil region" evidence="1">
    <location>
        <begin position="15"/>
        <end position="67"/>
    </location>
</feature>
<proteinExistence type="predicted"/>
<dbReference type="Proteomes" id="UP000184170">
    <property type="component" value="Unassembled WGS sequence"/>
</dbReference>
<keyword evidence="1" id="KW-0175">Coiled coil</keyword>
<evidence type="ECO:0000313" key="2">
    <source>
        <dbReference type="EMBL" id="SHE91603.1"/>
    </source>
</evidence>
<gene>
    <name evidence="2" type="ORF">SAMN04487965_0940</name>
</gene>
<organism evidence="2 3">
    <name type="scientific">Microbulbifer donghaiensis</name>
    <dbReference type="NCBI Taxonomy" id="494016"/>
    <lineage>
        <taxon>Bacteria</taxon>
        <taxon>Pseudomonadati</taxon>
        <taxon>Pseudomonadota</taxon>
        <taxon>Gammaproteobacteria</taxon>
        <taxon>Cellvibrionales</taxon>
        <taxon>Microbulbiferaceae</taxon>
        <taxon>Microbulbifer</taxon>
    </lineage>
</organism>
<dbReference type="AlphaFoldDB" id="A0A1M4XDT8"/>
<name>A0A1M4XDT8_9GAMM</name>
<evidence type="ECO:0000256" key="1">
    <source>
        <dbReference type="SAM" id="Coils"/>
    </source>
</evidence>
<dbReference type="EMBL" id="FQVA01000001">
    <property type="protein sequence ID" value="SHE91603.1"/>
    <property type="molecule type" value="Genomic_DNA"/>
</dbReference>
<dbReference type="InterPro" id="IPR032871">
    <property type="entry name" value="AHH_dom_containing"/>
</dbReference>
<reference evidence="3" key="1">
    <citation type="submission" date="2016-11" db="EMBL/GenBank/DDBJ databases">
        <authorList>
            <person name="Varghese N."/>
            <person name="Submissions S."/>
        </authorList>
    </citation>
    <scope>NUCLEOTIDE SEQUENCE [LARGE SCALE GENOMIC DNA]</scope>
    <source>
        <strain evidence="3">CGMCC 1.7063</strain>
    </source>
</reference>
<protein>
    <submittedName>
        <fullName evidence="2">A nuclease family of the HNH/ENDO VII superfamily with conserved AHH</fullName>
    </submittedName>
</protein>
<dbReference type="STRING" id="494016.SAMN04487965_0940"/>
<dbReference type="RefSeq" id="WP_084535612.1">
    <property type="nucleotide sequence ID" value="NZ_FQVA01000001.1"/>
</dbReference>
<accession>A0A1M4XDT8</accession>
<keyword evidence="3" id="KW-1185">Reference proteome</keyword>